<dbReference type="FunFam" id="3.30.420.10:FF:000045">
    <property type="entry name" value="3'-5' exonuclease DinG"/>
    <property type="match status" value="1"/>
</dbReference>
<organism evidence="14 15">
    <name type="scientific">Enterococcus phoeniculicola ATCC BAA-412</name>
    <dbReference type="NCBI Taxonomy" id="1158610"/>
    <lineage>
        <taxon>Bacteria</taxon>
        <taxon>Bacillati</taxon>
        <taxon>Bacillota</taxon>
        <taxon>Bacilli</taxon>
        <taxon>Lactobacillales</taxon>
        <taxon>Enterococcaceae</taxon>
        <taxon>Enterococcus</taxon>
    </lineage>
</organism>
<dbReference type="GO" id="GO:0005524">
    <property type="term" value="F:ATP binding"/>
    <property type="evidence" value="ECO:0007669"/>
    <property type="project" value="UniProtKB-UniRule"/>
</dbReference>
<dbReference type="NCBIfam" id="TIGR01407">
    <property type="entry name" value="dinG_rel"/>
    <property type="match status" value="1"/>
</dbReference>
<dbReference type="GO" id="GO:0003677">
    <property type="term" value="F:DNA binding"/>
    <property type="evidence" value="ECO:0007669"/>
    <property type="project" value="InterPro"/>
</dbReference>
<dbReference type="Pfam" id="PF13307">
    <property type="entry name" value="Helicase_C_2"/>
    <property type="match status" value="1"/>
</dbReference>
<name>R3WJM5_9ENTE</name>
<comment type="function">
    <text evidence="10 11">3'-5' exonuclease.</text>
</comment>
<dbReference type="SUPFAM" id="SSF52540">
    <property type="entry name" value="P-loop containing nucleoside triphosphate hydrolases"/>
    <property type="match status" value="2"/>
</dbReference>
<evidence type="ECO:0000256" key="10">
    <source>
        <dbReference type="HAMAP-Rule" id="MF_02206"/>
    </source>
</evidence>
<dbReference type="GO" id="GO:0016818">
    <property type="term" value="F:hydrolase activity, acting on acid anhydrides, in phosphorus-containing anhydrides"/>
    <property type="evidence" value="ECO:0007669"/>
    <property type="project" value="InterPro"/>
</dbReference>
<dbReference type="InterPro" id="IPR014013">
    <property type="entry name" value="Helic_SF1/SF2_ATP-bd_DinG/Rad3"/>
</dbReference>
<dbReference type="InterPro" id="IPR001650">
    <property type="entry name" value="Helicase_C-like"/>
</dbReference>
<evidence type="ECO:0000259" key="12">
    <source>
        <dbReference type="PROSITE" id="PS51193"/>
    </source>
</evidence>
<evidence type="ECO:0000256" key="4">
    <source>
        <dbReference type="ARBA" id="ARBA00022722"/>
    </source>
</evidence>
<dbReference type="InterPro" id="IPR006555">
    <property type="entry name" value="ATP-dep_Helicase_C"/>
</dbReference>
<dbReference type="GO" id="GO:0008408">
    <property type="term" value="F:3'-5' exonuclease activity"/>
    <property type="evidence" value="ECO:0007669"/>
    <property type="project" value="UniProtKB-UniRule"/>
</dbReference>
<keyword evidence="7 10" id="KW-0269">Exonuclease</keyword>
<keyword evidence="2" id="KW-0548">Nucleotidyltransferase</keyword>
<dbReference type="Proteomes" id="UP000013785">
    <property type="component" value="Unassembled WGS sequence"/>
</dbReference>
<keyword evidence="9" id="KW-0239">DNA-directed DNA polymerase</keyword>
<dbReference type="EMBL" id="AJAT01000017">
    <property type="protein sequence ID" value="EOL42085.1"/>
    <property type="molecule type" value="Genomic_DNA"/>
</dbReference>
<dbReference type="eggNOG" id="COG1199">
    <property type="taxonomic scope" value="Bacteria"/>
</dbReference>
<dbReference type="InterPro" id="IPR012337">
    <property type="entry name" value="RNaseH-like_sf"/>
</dbReference>
<keyword evidence="3" id="KW-0235">DNA replication</keyword>
<dbReference type="EC" id="3.1.-.-" evidence="10 11"/>
<evidence type="ECO:0000256" key="6">
    <source>
        <dbReference type="ARBA" id="ARBA00022801"/>
    </source>
</evidence>
<evidence type="ECO:0000256" key="2">
    <source>
        <dbReference type="ARBA" id="ARBA00022695"/>
    </source>
</evidence>
<dbReference type="InterPro" id="IPR006054">
    <property type="entry name" value="DnaQ"/>
</dbReference>
<keyword evidence="4 10" id="KW-0540">Nuclease</keyword>
<evidence type="ECO:0000256" key="7">
    <source>
        <dbReference type="ARBA" id="ARBA00022839"/>
    </source>
</evidence>
<keyword evidence="5 10" id="KW-0547">Nucleotide-binding</keyword>
<dbReference type="RefSeq" id="WP_010769077.1">
    <property type="nucleotide sequence ID" value="NZ_ASWE01000001.1"/>
</dbReference>
<evidence type="ECO:0000256" key="11">
    <source>
        <dbReference type="RuleBase" id="RU364106"/>
    </source>
</evidence>
<dbReference type="InterPro" id="IPR013520">
    <property type="entry name" value="Ribonucl_H"/>
</dbReference>
<dbReference type="HOGENOM" id="CLU_012117_1_0_9"/>
<keyword evidence="15" id="KW-1185">Reference proteome</keyword>
<evidence type="ECO:0000256" key="1">
    <source>
        <dbReference type="ARBA" id="ARBA00022679"/>
    </source>
</evidence>
<feature type="binding site" evidence="10">
    <location>
        <begin position="285"/>
        <end position="292"/>
    </location>
    <ligand>
        <name>ATP</name>
        <dbReference type="ChEBI" id="CHEBI:30616"/>
    </ligand>
</feature>
<comment type="caution">
    <text evidence="14">The sequence shown here is derived from an EMBL/GenBank/DDBJ whole genome shotgun (WGS) entry which is preliminary data.</text>
</comment>
<dbReference type="PANTHER" id="PTHR30231">
    <property type="entry name" value="DNA POLYMERASE III SUBUNIT EPSILON"/>
    <property type="match status" value="1"/>
</dbReference>
<dbReference type="OrthoDB" id="9803913at2"/>
<dbReference type="STRING" id="154621.RV11_GL003422"/>
<evidence type="ECO:0000259" key="13">
    <source>
        <dbReference type="PROSITE" id="PS51194"/>
    </source>
</evidence>
<evidence type="ECO:0000256" key="5">
    <source>
        <dbReference type="ARBA" id="ARBA00022741"/>
    </source>
</evidence>
<evidence type="ECO:0000313" key="14">
    <source>
        <dbReference type="EMBL" id="EOL42085.1"/>
    </source>
</evidence>
<dbReference type="GO" id="GO:0045004">
    <property type="term" value="P:DNA replication proofreading"/>
    <property type="evidence" value="ECO:0007669"/>
    <property type="project" value="TreeGrafter"/>
</dbReference>
<keyword evidence="6 10" id="KW-0378">Hydrolase</keyword>
<dbReference type="PROSITE" id="PS51193">
    <property type="entry name" value="HELICASE_ATP_BIND_2"/>
    <property type="match status" value="1"/>
</dbReference>
<dbReference type="PANTHER" id="PTHR30231:SF41">
    <property type="entry name" value="DNA POLYMERASE III SUBUNIT EPSILON"/>
    <property type="match status" value="1"/>
</dbReference>
<dbReference type="HAMAP" id="MF_02206">
    <property type="entry name" value="DinG_exonucl"/>
    <property type="match status" value="1"/>
</dbReference>
<protein>
    <recommendedName>
        <fullName evidence="10 11">3'-5' exonuclease DinG</fullName>
        <ecNumber evidence="10 11">3.1.-.-</ecNumber>
    </recommendedName>
</protein>
<dbReference type="Gene3D" id="3.40.50.300">
    <property type="entry name" value="P-loop containing nucleotide triphosphate hydrolases"/>
    <property type="match status" value="2"/>
</dbReference>
<gene>
    <name evidence="10 11" type="primary">dinG</name>
    <name evidence="14" type="ORF">UC3_02433</name>
</gene>
<dbReference type="PATRIC" id="fig|1158610.3.peg.2410"/>
<accession>R3WJM5</accession>
<dbReference type="GO" id="GO:0003887">
    <property type="term" value="F:DNA-directed DNA polymerase activity"/>
    <property type="evidence" value="ECO:0007669"/>
    <property type="project" value="UniProtKB-KW"/>
</dbReference>
<sequence>MKPTTYAIVDIETTGTNPKEDRIIQFGCVLVENGKIVTRFATDVNPNRVVSKQIQSLTGLSNSRVQKAPYFEDIALTIYNLLAETTFVAHNIYFDYTFLNHELVRCGVPELTIPGIDTVELAQIFLPTETSFRLGDLAESFGLIHDNPHQADSDAQVTAELFLTIEAHMRRLPLITMEQIGKLSVLTGMNTSQYIHQITESMRKNSLPLSESLQVVDGLALQKKDVSLFSEIHYGKKEFPKKKAEKQRVFHGKLTYRKEQSRLMNMTFEHFSSENQSEKNIMVEAATGMGKTIGYLFPLSFLATPEKPAIISTVSLLLQEQILTKDIPLLNQFLEQPIQATVVKSQRHYIELQRFKATLTQPVEQKQYALYQMKVLVWLTQTKTGDFDELHMTNLNHVFWQEIRHRGISFLSEKQSFYKEDFLRHLYRRVDQSNFLIVNHAFLTQESLREAPLLPKSDYLLIDEAHHLPEIAEKISDRQFDSVKFKKRVQQITEPSQLFSQVASLLSDEESSLRLVNLYQQELEELVEEQTDFFHELYEVISLTAEKEEIVVFKEQLDDLSIEAERTIERLTLYYREILSLQDQLMMILEPKQSVWVNKERIIFAQLFSLFDSMKQQAKTVSLWLNHWEKQFVHWVVPSKNRQGGTLHIHDFDAALLPKTKWYNRYKKIMYMGGTLKIGANRSYFSKRLGIPDTSLKVIPTPYDYEEQARLYIPTQGISVTDSSSYEYTRYLSTIIRELAQQENRSILVLFTSHDSLQRVYYQLHEEFLNQGRELLAQGITGSREKLLKRFSLSSNSLLFGADSFWEGIDLPGDVLQVVVVTRLPFDNPKRPLIRARNEFLQAEGTNAFYQESVPRAALKLRQALGRLIRTETDKGVLILLDRRFLTAKYSNRLQKALPKKLPIKELPINEILTDIQQFLKKTKE</sequence>
<dbReference type="InterPro" id="IPR006310">
    <property type="entry name" value="DinG"/>
</dbReference>
<proteinExistence type="inferred from homology"/>
<dbReference type="InterPro" id="IPR036397">
    <property type="entry name" value="RNaseH_sf"/>
</dbReference>
<dbReference type="AlphaFoldDB" id="R3WJM5"/>
<evidence type="ECO:0000256" key="8">
    <source>
        <dbReference type="ARBA" id="ARBA00022840"/>
    </source>
</evidence>
<feature type="short sequence motif" description="DEAH box" evidence="10">
    <location>
        <begin position="463"/>
        <end position="466"/>
    </location>
</feature>
<dbReference type="GO" id="GO:0004386">
    <property type="term" value="F:helicase activity"/>
    <property type="evidence" value="ECO:0007669"/>
    <property type="project" value="InterPro"/>
</dbReference>
<keyword evidence="8 10" id="KW-0067">ATP-binding</keyword>
<dbReference type="NCBIfam" id="TIGR00573">
    <property type="entry name" value="dnaq"/>
    <property type="match status" value="1"/>
</dbReference>
<feature type="domain" description="Helicase ATP-binding" evidence="12">
    <location>
        <begin position="246"/>
        <end position="525"/>
    </location>
</feature>
<dbReference type="GO" id="GO:0005829">
    <property type="term" value="C:cytosol"/>
    <property type="evidence" value="ECO:0007669"/>
    <property type="project" value="TreeGrafter"/>
</dbReference>
<dbReference type="PROSITE" id="PS51194">
    <property type="entry name" value="HELICASE_CTER"/>
    <property type="match status" value="1"/>
</dbReference>
<dbReference type="InterPro" id="IPR027417">
    <property type="entry name" value="P-loop_NTPase"/>
</dbReference>
<evidence type="ECO:0000256" key="3">
    <source>
        <dbReference type="ARBA" id="ARBA00022705"/>
    </source>
</evidence>
<dbReference type="Pfam" id="PF00929">
    <property type="entry name" value="RNase_T"/>
    <property type="match status" value="1"/>
</dbReference>
<feature type="domain" description="Helicase C-terminal" evidence="13">
    <location>
        <begin position="731"/>
        <end position="913"/>
    </location>
</feature>
<dbReference type="SUPFAM" id="SSF53098">
    <property type="entry name" value="Ribonuclease H-like"/>
    <property type="match status" value="1"/>
</dbReference>
<evidence type="ECO:0000313" key="15">
    <source>
        <dbReference type="Proteomes" id="UP000013785"/>
    </source>
</evidence>
<dbReference type="SMART" id="SM00479">
    <property type="entry name" value="EXOIII"/>
    <property type="match status" value="1"/>
</dbReference>
<dbReference type="eggNOG" id="COG2176">
    <property type="taxonomic scope" value="Bacteria"/>
</dbReference>
<comment type="similarity">
    <text evidence="10 11">Belongs to the helicase family. DinG subfamily. Type 2 sub-subfamily.</text>
</comment>
<dbReference type="Gene3D" id="3.30.420.10">
    <property type="entry name" value="Ribonuclease H-like superfamily/Ribonuclease H"/>
    <property type="match status" value="1"/>
</dbReference>
<dbReference type="CDD" id="cd06127">
    <property type="entry name" value="DEDDh"/>
    <property type="match status" value="1"/>
</dbReference>
<evidence type="ECO:0000256" key="9">
    <source>
        <dbReference type="ARBA" id="ARBA00022932"/>
    </source>
</evidence>
<keyword evidence="1" id="KW-0808">Transferase</keyword>
<dbReference type="SMART" id="SM00491">
    <property type="entry name" value="HELICc2"/>
    <property type="match status" value="1"/>
</dbReference>
<reference evidence="14 15" key="1">
    <citation type="submission" date="2013-02" db="EMBL/GenBank/DDBJ databases">
        <title>The Genome Sequence of Enterococcus phoeniculicola BAA-412.</title>
        <authorList>
            <consortium name="The Broad Institute Genome Sequencing Platform"/>
            <consortium name="The Broad Institute Genome Sequencing Center for Infectious Disease"/>
            <person name="Earl A.M."/>
            <person name="Gilmore M.S."/>
            <person name="Lebreton F."/>
            <person name="Walker B."/>
            <person name="Young S.K."/>
            <person name="Zeng Q."/>
            <person name="Gargeya S."/>
            <person name="Fitzgerald M."/>
            <person name="Haas B."/>
            <person name="Abouelleil A."/>
            <person name="Alvarado L."/>
            <person name="Arachchi H.M."/>
            <person name="Berlin A.M."/>
            <person name="Chapman S.B."/>
            <person name="Dewar J."/>
            <person name="Goldberg J."/>
            <person name="Griggs A."/>
            <person name="Gujja S."/>
            <person name="Hansen M."/>
            <person name="Howarth C."/>
            <person name="Imamovic A."/>
            <person name="Larimer J."/>
            <person name="McCowan C."/>
            <person name="Murphy C."/>
            <person name="Neiman D."/>
            <person name="Pearson M."/>
            <person name="Priest M."/>
            <person name="Roberts A."/>
            <person name="Saif S."/>
            <person name="Shea T."/>
            <person name="Sisk P."/>
            <person name="Sykes S."/>
            <person name="Wortman J."/>
            <person name="Nusbaum C."/>
            <person name="Birren B."/>
        </authorList>
    </citation>
    <scope>NUCLEOTIDE SEQUENCE [LARGE SCALE GENOMIC DNA]</scope>
    <source>
        <strain evidence="14 15">ATCC BAA-412</strain>
    </source>
</reference>